<accession>A0A161XBF6</accession>
<dbReference type="InterPro" id="IPR013762">
    <property type="entry name" value="Integrase-like_cat_sf"/>
</dbReference>
<organism evidence="2 3">
    <name type="scientific">Nocardia terpenica</name>
    <dbReference type="NCBI Taxonomy" id="455432"/>
    <lineage>
        <taxon>Bacteria</taxon>
        <taxon>Bacillati</taxon>
        <taxon>Actinomycetota</taxon>
        <taxon>Actinomycetes</taxon>
        <taxon>Mycobacteriales</taxon>
        <taxon>Nocardiaceae</taxon>
        <taxon>Nocardia</taxon>
    </lineage>
</organism>
<dbReference type="EMBL" id="LWGR01000013">
    <property type="protein sequence ID" value="KZM70488.1"/>
    <property type="molecule type" value="Genomic_DNA"/>
</dbReference>
<dbReference type="RefSeq" id="WP_067593512.1">
    <property type="nucleotide sequence ID" value="NZ_JABMCZ010000003.1"/>
</dbReference>
<dbReference type="STRING" id="455432.AWN90_38505"/>
<evidence type="ECO:0008006" key="4">
    <source>
        <dbReference type="Google" id="ProtNLM"/>
    </source>
</evidence>
<dbReference type="InterPro" id="IPR011010">
    <property type="entry name" value="DNA_brk_join_enz"/>
</dbReference>
<gene>
    <name evidence="2" type="ORF">AWN90_38505</name>
</gene>
<dbReference type="GO" id="GO:0015074">
    <property type="term" value="P:DNA integration"/>
    <property type="evidence" value="ECO:0007669"/>
    <property type="project" value="InterPro"/>
</dbReference>
<dbReference type="AlphaFoldDB" id="A0A161XBF6"/>
<reference evidence="2 3" key="1">
    <citation type="submission" date="2016-04" db="EMBL/GenBank/DDBJ databases">
        <authorList>
            <person name="Evans L.H."/>
            <person name="Alamgir A."/>
            <person name="Owens N."/>
            <person name="Weber N.D."/>
            <person name="Virtaneva K."/>
            <person name="Barbian K."/>
            <person name="Babar A."/>
            <person name="Rosenke K."/>
        </authorList>
    </citation>
    <scope>NUCLEOTIDE SEQUENCE [LARGE SCALE GENOMIC DNA]</scope>
    <source>
        <strain evidence="2 3">IFM 0406</strain>
    </source>
</reference>
<comment type="caution">
    <text evidence="2">The sequence shown here is derived from an EMBL/GenBank/DDBJ whole genome shotgun (WGS) entry which is preliminary data.</text>
</comment>
<dbReference type="GO" id="GO:0006310">
    <property type="term" value="P:DNA recombination"/>
    <property type="evidence" value="ECO:0007669"/>
    <property type="project" value="UniProtKB-KW"/>
</dbReference>
<evidence type="ECO:0000313" key="3">
    <source>
        <dbReference type="Proteomes" id="UP000076512"/>
    </source>
</evidence>
<dbReference type="GO" id="GO:0003677">
    <property type="term" value="F:DNA binding"/>
    <property type="evidence" value="ECO:0007669"/>
    <property type="project" value="InterPro"/>
</dbReference>
<protein>
    <recommendedName>
        <fullName evidence="4">Tyr recombinase domain-containing protein</fullName>
    </recommendedName>
</protein>
<dbReference type="SUPFAM" id="SSF56349">
    <property type="entry name" value="DNA breaking-rejoining enzymes"/>
    <property type="match status" value="1"/>
</dbReference>
<evidence type="ECO:0000256" key="1">
    <source>
        <dbReference type="ARBA" id="ARBA00023172"/>
    </source>
</evidence>
<evidence type="ECO:0000313" key="2">
    <source>
        <dbReference type="EMBL" id="KZM70488.1"/>
    </source>
</evidence>
<dbReference type="OrthoDB" id="4326943at2"/>
<name>A0A161XBF6_9NOCA</name>
<sequence>MTLRDPQNVGHEWQQVRDALGVPDDVTAHSFRGAVATILDDAGLSARVRADVLMHVAPAMTQRHCMARGRAHKAAVDALDRAVSGQF</sequence>
<dbReference type="Gene3D" id="1.10.443.10">
    <property type="entry name" value="Intergrase catalytic core"/>
    <property type="match status" value="1"/>
</dbReference>
<dbReference type="Proteomes" id="UP000076512">
    <property type="component" value="Unassembled WGS sequence"/>
</dbReference>
<keyword evidence="1" id="KW-0233">DNA recombination</keyword>
<keyword evidence="3" id="KW-1185">Reference proteome</keyword>
<proteinExistence type="predicted"/>